<dbReference type="SUPFAM" id="SSF81383">
    <property type="entry name" value="F-box domain"/>
    <property type="match status" value="1"/>
</dbReference>
<dbReference type="InterPro" id="IPR056021">
    <property type="entry name" value="DUF7600"/>
</dbReference>
<protein>
    <recommendedName>
        <fullName evidence="2">F-box domain-containing protein</fullName>
    </recommendedName>
</protein>
<proteinExistence type="predicted"/>
<dbReference type="PROSITE" id="PS50181">
    <property type="entry name" value="FBOX"/>
    <property type="match status" value="1"/>
</dbReference>
<dbReference type="Proteomes" id="UP000596276">
    <property type="component" value="Chromosome 4"/>
</dbReference>
<name>A0A7U2QZN5_ASPFN</name>
<evidence type="ECO:0000256" key="1">
    <source>
        <dbReference type="SAM" id="MobiDB-lite"/>
    </source>
</evidence>
<feature type="region of interest" description="Disordered" evidence="1">
    <location>
        <begin position="705"/>
        <end position="724"/>
    </location>
</feature>
<evidence type="ECO:0000259" key="2">
    <source>
        <dbReference type="PROSITE" id="PS50181"/>
    </source>
</evidence>
<organism evidence="3 4">
    <name type="scientific">Aspergillus flavus (strain ATCC 200026 / FGSC A1120 / IAM 13836 / NRRL 3357 / JCM 12722 / SRRC 167)</name>
    <dbReference type="NCBI Taxonomy" id="332952"/>
    <lineage>
        <taxon>Eukaryota</taxon>
        <taxon>Fungi</taxon>
        <taxon>Dikarya</taxon>
        <taxon>Ascomycota</taxon>
        <taxon>Pezizomycotina</taxon>
        <taxon>Eurotiomycetes</taxon>
        <taxon>Eurotiomycetidae</taxon>
        <taxon>Eurotiales</taxon>
        <taxon>Aspergillaceae</taxon>
        <taxon>Aspergillus</taxon>
        <taxon>Aspergillus subgen. Circumdati</taxon>
    </lineage>
</organism>
<dbReference type="InterPro" id="IPR001810">
    <property type="entry name" value="F-box_dom"/>
</dbReference>
<dbReference type="AlphaFoldDB" id="A0A7U2QZN5"/>
<dbReference type="EMBL" id="CP044618">
    <property type="protein sequence ID" value="QRD90716.1"/>
    <property type="molecule type" value="Genomic_DNA"/>
</dbReference>
<feature type="domain" description="F-box" evidence="2">
    <location>
        <begin position="255"/>
        <end position="305"/>
    </location>
</feature>
<gene>
    <name evidence="3" type="ORF">F9C07_2233106</name>
</gene>
<reference evidence="4" key="1">
    <citation type="journal article" date="2021" name="G3 (Bethesda)">
        <title>Chromosome assembled and annotated genome sequence of Aspergillus flavus NRRL 3357.</title>
        <authorList>
            <person name="Skerker J.M."/>
            <person name="Pianalto K.M."/>
            <person name="Mondo S.J."/>
            <person name="Yang K."/>
            <person name="Arkin A.P."/>
            <person name="Keller N.P."/>
            <person name="Grigoriev I.V."/>
            <person name="Louise Glass N.L."/>
        </authorList>
    </citation>
    <scope>NUCLEOTIDE SEQUENCE [LARGE SCALE GENOMIC DNA]</scope>
    <source>
        <strain evidence="4">ATCC 200026 / FGSC A1120 / IAM 13836 / NRRL 3357 / JCM 12722 / SRRC 167</strain>
    </source>
</reference>
<dbReference type="Pfam" id="PF24539">
    <property type="entry name" value="DUF7600"/>
    <property type="match status" value="1"/>
</dbReference>
<sequence>MNTFRKHAEGKSLQDVKVSAYSKLRAHRDRSQRNPSNFQLILHLVKQPVVMLHFCVICGVLIRRTSFAPGVLPDDDLQWYQQLHIVWRREISDTATLSGVGYIDSDDRVIAPLGPESSYRDASVTFEEYIPYYEGSQLPWSFFFHATCWDILLQRVPEGLSDLSRFSSIFHNVLYCTTWSRHRYVRPGHDFGGSIQFQKPAGDPIRKIIAEGYSYLLAEPLQPQNMAEILRICGGHKVFTVPTRAPIIRSSQGSRDIFSRLPLEVLYMIIELLPSSDIGRLRLASTSTAHVTRPTSLPQRFWRSRFRPDFEMGFAMPIEATIDEDWRKAYFAIRHALSSPLDSAYLKNRQRMWNIVTVNASLLAEHMKGSGLSGDLHNDNNDSCPKLQNGLSELGRGQIITTQFSTSCHEYLHVGSRKLSDTSIVLPVNEGEVRIIWLSMICFNSQKFIAGVRFQALDSPTQGYRNYSLGYISRGSEVKVDIPLSHRIAGFELATRVNGVVGMRVVLQKGSDKSWTSWVGDVGDGDPNIAFGMLSLTKGLQRALIVAGFDAFKMLDLAILREAPARLEDVPLQPLWTPVCPRGPLTPALQYSSRGSFNAMLVMDFGGNHGQNLAHLTRIVAHIQEYSAPIVGLTFYFDNQKNIHFGRQGRMEVSSFFDGPAGERVVSVTYERASTSCGIVTLQIHTNYGNTAVFMPNELRKWPSTKLSVPAPPNTPSDLSLQRPSTEYSTETLRAPEDQQITGFAANLEASNHSFQSFHLQHEKLDSSLSFPNGVGRMLESTSSPTKPAPPLGFDLIYERSNHCMAYTFADLHGVQRILFSKGDDGRPRGSNEISGLWIEYYGSRRPVIIGQWIAEGSSLTFEQGERITGITLLVTKDTMTYRDRYHLGRVVQVSIFTSTRTEMYPNDSSLSMDEHNILRFQESRLEELSSLAWIFNDVWDYPRVIYSPKASGSQLLTWDPFKISVYRPWIAPQKALFKETNQDDILSSATGFYGVKHPYVIVGLRLIYESGVSIDIGDVTGPQAPRSIELDRSESIIGIELFKDMLGLVSINFHTVHRVTGHKAIRGLIDISPTEVTRPGMGGSIHRYHIDISSGLLRHNSLSSDTTDKSEENIPSGEVVGLWGFLMPDHGLCIGLLLLQAE</sequence>
<accession>A0A7U2QZN5</accession>
<keyword evidence="4" id="KW-1185">Reference proteome</keyword>
<evidence type="ECO:0000313" key="3">
    <source>
        <dbReference type="EMBL" id="QRD90716.1"/>
    </source>
</evidence>
<dbReference type="InterPro" id="IPR036047">
    <property type="entry name" value="F-box-like_dom_sf"/>
</dbReference>
<evidence type="ECO:0000313" key="4">
    <source>
        <dbReference type="Proteomes" id="UP000596276"/>
    </source>
</evidence>